<dbReference type="Proteomes" id="UP000053676">
    <property type="component" value="Unassembled WGS sequence"/>
</dbReference>
<evidence type="ECO:0000256" key="1">
    <source>
        <dbReference type="SAM" id="MobiDB-lite"/>
    </source>
</evidence>
<dbReference type="KEGG" id="nai:NECAME_03762"/>
<dbReference type="AlphaFoldDB" id="W2T052"/>
<name>W2T052_NECAM</name>
<feature type="region of interest" description="Disordered" evidence="1">
    <location>
        <begin position="34"/>
        <end position="59"/>
    </location>
</feature>
<feature type="region of interest" description="Disordered" evidence="1">
    <location>
        <begin position="1"/>
        <end position="20"/>
    </location>
</feature>
<sequence length="59" mass="6428">MPGLAERSSPPHTATAEFVSRRFDTSRLAGDTLRSIGRRLRTPSDGQISERAQIASDSN</sequence>
<organism evidence="2 3">
    <name type="scientific">Necator americanus</name>
    <name type="common">Human hookworm</name>
    <dbReference type="NCBI Taxonomy" id="51031"/>
    <lineage>
        <taxon>Eukaryota</taxon>
        <taxon>Metazoa</taxon>
        <taxon>Ecdysozoa</taxon>
        <taxon>Nematoda</taxon>
        <taxon>Chromadorea</taxon>
        <taxon>Rhabditida</taxon>
        <taxon>Rhabditina</taxon>
        <taxon>Rhabditomorpha</taxon>
        <taxon>Strongyloidea</taxon>
        <taxon>Ancylostomatidae</taxon>
        <taxon>Bunostominae</taxon>
        <taxon>Necator</taxon>
    </lineage>
</organism>
<proteinExistence type="predicted"/>
<keyword evidence="3" id="KW-1185">Reference proteome</keyword>
<protein>
    <submittedName>
        <fullName evidence="2">Uncharacterized protein</fullName>
    </submittedName>
</protein>
<reference evidence="3" key="1">
    <citation type="journal article" date="2014" name="Nat. Genet.">
        <title>Genome of the human hookworm Necator americanus.</title>
        <authorList>
            <person name="Tang Y.T."/>
            <person name="Gao X."/>
            <person name="Rosa B.A."/>
            <person name="Abubucker S."/>
            <person name="Hallsworth-Pepin K."/>
            <person name="Martin J."/>
            <person name="Tyagi R."/>
            <person name="Heizer E."/>
            <person name="Zhang X."/>
            <person name="Bhonagiri-Palsikar V."/>
            <person name="Minx P."/>
            <person name="Warren W.C."/>
            <person name="Wang Q."/>
            <person name="Zhan B."/>
            <person name="Hotez P.J."/>
            <person name="Sternberg P.W."/>
            <person name="Dougall A."/>
            <person name="Gaze S.T."/>
            <person name="Mulvenna J."/>
            <person name="Sotillo J."/>
            <person name="Ranganathan S."/>
            <person name="Rabelo E.M."/>
            <person name="Wilson R.K."/>
            <person name="Felgner P.L."/>
            <person name="Bethony J."/>
            <person name="Hawdon J.M."/>
            <person name="Gasser R.B."/>
            <person name="Loukas A."/>
            <person name="Mitreva M."/>
        </authorList>
    </citation>
    <scope>NUCLEOTIDE SEQUENCE [LARGE SCALE GENOMIC DNA]</scope>
</reference>
<evidence type="ECO:0000313" key="2">
    <source>
        <dbReference type="EMBL" id="ETN75380.1"/>
    </source>
</evidence>
<accession>W2T052</accession>
<dbReference type="EMBL" id="KI660300">
    <property type="protein sequence ID" value="ETN75380.1"/>
    <property type="molecule type" value="Genomic_DNA"/>
</dbReference>
<evidence type="ECO:0000313" key="3">
    <source>
        <dbReference type="Proteomes" id="UP000053676"/>
    </source>
</evidence>
<gene>
    <name evidence="2" type="ORF">NECAME_03762</name>
</gene>